<dbReference type="RefSeq" id="WP_034368447.1">
    <property type="nucleotide sequence ID" value="NZ_AWOR01000043.1"/>
</dbReference>
<name>A0A096GZG0_COMTE</name>
<protein>
    <submittedName>
        <fullName evidence="1">Uncharacterized protein</fullName>
    </submittedName>
</protein>
<accession>A0A096GZG0</accession>
<reference evidence="1 2" key="1">
    <citation type="submission" date="2013-09" db="EMBL/GenBank/DDBJ databases">
        <title>High correlation between genotypes and phenotypes of environmental bacteria Comamonas testosteroni strains.</title>
        <authorList>
            <person name="Liu L."/>
            <person name="Zhu W."/>
            <person name="Xia X."/>
            <person name="Xu B."/>
            <person name="Luo M."/>
            <person name="Wang G."/>
        </authorList>
    </citation>
    <scope>NUCLEOTIDE SEQUENCE [LARGE SCALE GENOMIC DNA]</scope>
    <source>
        <strain evidence="1 2">JL40</strain>
    </source>
</reference>
<proteinExistence type="predicted"/>
<organism evidence="1 2">
    <name type="scientific">Comamonas testosteroni</name>
    <name type="common">Pseudomonas testosteroni</name>
    <dbReference type="NCBI Taxonomy" id="285"/>
    <lineage>
        <taxon>Bacteria</taxon>
        <taxon>Pseudomonadati</taxon>
        <taxon>Pseudomonadota</taxon>
        <taxon>Betaproteobacteria</taxon>
        <taxon>Burkholderiales</taxon>
        <taxon>Comamonadaceae</taxon>
        <taxon>Comamonas</taxon>
    </lineage>
</organism>
<evidence type="ECO:0000313" key="1">
    <source>
        <dbReference type="EMBL" id="KGH30545.1"/>
    </source>
</evidence>
<evidence type="ECO:0000313" key="2">
    <source>
        <dbReference type="Proteomes" id="UP000029553"/>
    </source>
</evidence>
<gene>
    <name evidence="1" type="ORF">P353_09790</name>
</gene>
<dbReference type="AlphaFoldDB" id="A0A096GZG0"/>
<dbReference type="Proteomes" id="UP000029553">
    <property type="component" value="Unassembled WGS sequence"/>
</dbReference>
<comment type="caution">
    <text evidence="1">The sequence shown here is derived from an EMBL/GenBank/DDBJ whole genome shotgun (WGS) entry which is preliminary data.</text>
</comment>
<dbReference type="EMBL" id="AWOR01000043">
    <property type="protein sequence ID" value="KGH30545.1"/>
    <property type="molecule type" value="Genomic_DNA"/>
</dbReference>
<sequence length="106" mass="11913">MSQVALTIAVAWFGFAQAIQPVEAGLQPLLDRQKAIQHEQQQLNQLLQSTATKPEIRADAYREYTRVELERQELECDIKRARSWVVSPLVMHAMPETGVSCHAALG</sequence>